<evidence type="ECO:0000256" key="6">
    <source>
        <dbReference type="ARBA" id="ARBA00022989"/>
    </source>
</evidence>
<gene>
    <name evidence="13" type="primary">SLC30A10</name>
</gene>
<evidence type="ECO:0000256" key="7">
    <source>
        <dbReference type="ARBA" id="ARBA00023136"/>
    </source>
</evidence>
<dbReference type="InterPro" id="IPR027470">
    <property type="entry name" value="Cation_efflux_CTD"/>
</dbReference>
<keyword evidence="6 9" id="KW-1133">Transmembrane helix</keyword>
<evidence type="ECO:0000313" key="12">
    <source>
        <dbReference type="Proteomes" id="UP001652642"/>
    </source>
</evidence>
<dbReference type="RefSeq" id="XP_020664126.2">
    <property type="nucleotide sequence ID" value="XM_020808467.2"/>
</dbReference>
<dbReference type="KEGG" id="pvt:110087068"/>
<feature type="transmembrane region" description="Helical" evidence="9">
    <location>
        <begin position="115"/>
        <end position="135"/>
    </location>
</feature>
<accession>A0A6J0UTU2</accession>
<proteinExistence type="inferred from homology"/>
<dbReference type="Proteomes" id="UP001652642">
    <property type="component" value="Chromosome 1"/>
</dbReference>
<dbReference type="PANTHER" id="PTHR45820">
    <property type="entry name" value="FI23527P1"/>
    <property type="match status" value="1"/>
</dbReference>
<feature type="domain" description="Cation efflux protein cytoplasmic" evidence="11">
    <location>
        <begin position="296"/>
        <end position="367"/>
    </location>
</feature>
<dbReference type="GO" id="GO:0016020">
    <property type="term" value="C:membrane"/>
    <property type="evidence" value="ECO:0007669"/>
    <property type="project" value="UniProtKB-SubCell"/>
</dbReference>
<dbReference type="InParanoid" id="A0A6J0UTU2"/>
<dbReference type="Gene3D" id="1.20.1510.10">
    <property type="entry name" value="Cation efflux protein transmembrane domain"/>
    <property type="match status" value="1"/>
</dbReference>
<feature type="transmembrane region" description="Helical" evidence="9">
    <location>
        <begin position="12"/>
        <end position="32"/>
    </location>
</feature>
<dbReference type="CTD" id="55532"/>
<evidence type="ECO:0000256" key="1">
    <source>
        <dbReference type="ARBA" id="ARBA00004141"/>
    </source>
</evidence>
<keyword evidence="12" id="KW-1185">Reference proteome</keyword>
<dbReference type="GO" id="GO:0010312">
    <property type="term" value="P:detoxification of zinc ion"/>
    <property type="evidence" value="ECO:0007669"/>
    <property type="project" value="TreeGrafter"/>
</dbReference>
<evidence type="ECO:0000256" key="3">
    <source>
        <dbReference type="ARBA" id="ARBA00022448"/>
    </source>
</evidence>
<dbReference type="GO" id="GO:0005385">
    <property type="term" value="F:zinc ion transmembrane transporter activity"/>
    <property type="evidence" value="ECO:0007669"/>
    <property type="project" value="TreeGrafter"/>
</dbReference>
<organism evidence="12 13">
    <name type="scientific">Pogona vitticeps</name>
    <name type="common">central bearded dragon</name>
    <dbReference type="NCBI Taxonomy" id="103695"/>
    <lineage>
        <taxon>Eukaryota</taxon>
        <taxon>Metazoa</taxon>
        <taxon>Chordata</taxon>
        <taxon>Craniata</taxon>
        <taxon>Vertebrata</taxon>
        <taxon>Euteleostomi</taxon>
        <taxon>Lepidosauria</taxon>
        <taxon>Squamata</taxon>
        <taxon>Bifurcata</taxon>
        <taxon>Unidentata</taxon>
        <taxon>Episquamata</taxon>
        <taxon>Toxicofera</taxon>
        <taxon>Iguania</taxon>
        <taxon>Acrodonta</taxon>
        <taxon>Agamidae</taxon>
        <taxon>Amphibolurinae</taxon>
        <taxon>Pogona</taxon>
    </lineage>
</organism>
<feature type="transmembrane region" description="Helical" evidence="9">
    <location>
        <begin position="225"/>
        <end position="250"/>
    </location>
</feature>
<evidence type="ECO:0000256" key="9">
    <source>
        <dbReference type="SAM" id="Phobius"/>
    </source>
</evidence>
<feature type="region of interest" description="Disordered" evidence="8">
    <location>
        <begin position="442"/>
        <end position="465"/>
    </location>
</feature>
<evidence type="ECO:0000259" key="10">
    <source>
        <dbReference type="Pfam" id="PF01545"/>
    </source>
</evidence>
<feature type="transmembrane region" description="Helical" evidence="9">
    <location>
        <begin position="262"/>
        <end position="283"/>
    </location>
</feature>
<feature type="compositionally biased region" description="Basic and acidic residues" evidence="8">
    <location>
        <begin position="204"/>
        <end position="214"/>
    </location>
</feature>
<dbReference type="GO" id="GO:0006828">
    <property type="term" value="P:manganese ion transport"/>
    <property type="evidence" value="ECO:0007669"/>
    <property type="project" value="TreeGrafter"/>
</dbReference>
<keyword evidence="7 9" id="KW-0472">Membrane</keyword>
<comment type="similarity">
    <text evidence="2">Belongs to the cation diffusion facilitator (CDF) transporter (TC 2.A.4) family. SLC30A subfamily.</text>
</comment>
<dbReference type="Pfam" id="PF16916">
    <property type="entry name" value="ZT_dimer"/>
    <property type="match status" value="1"/>
</dbReference>
<dbReference type="NCBIfam" id="TIGR01297">
    <property type="entry name" value="CDF"/>
    <property type="match status" value="1"/>
</dbReference>
<keyword evidence="3" id="KW-0813">Transport</keyword>
<evidence type="ECO:0000313" key="13">
    <source>
        <dbReference type="RefSeq" id="XP_020664126.2"/>
    </source>
</evidence>
<evidence type="ECO:0000256" key="4">
    <source>
        <dbReference type="ARBA" id="ARBA00022692"/>
    </source>
</evidence>
<dbReference type="GO" id="GO:0006882">
    <property type="term" value="P:intracellular zinc ion homeostasis"/>
    <property type="evidence" value="ECO:0007669"/>
    <property type="project" value="TreeGrafter"/>
</dbReference>
<sequence>MGRYTGQTCRLIFMLVLTASFFVAELVSGYVGNSIALISDSFNMLSDMIALCVGISTGRIARRRGRRAPAATFGYGRAEVVGALSNAVFLAALCFTILVEAVQRLAQPEGIRDPFLILVVGALGLAVNLVGLLIFQDWRCCCAKPQKTSTPAPGLDADHLPVAAAAAAASSPEESAGNATDLAQVVAEAEDGDEAGDSISPQKQTEEQEVQKKEKKSEALNIRGVLLHVLGDALGSVIVVVAASIFYALPLDENTPCNWECYIDPSLTIVMVAIILSSAFPLIKETATILLQMVPKNVNMQILTNKLLDVPGISSIHEVHVWELVKGKNMATVHIKCNSVPDYEKASYKMREVFHEAGVHSVTIQPEYVDHRNPEILCSFPCISAACNPHLCCSQQEAFLAQVNGYNGKGGLSPTLQKSFKKIDMVAIPAEPTWAEDVIVKDSSSKGTPKKMSEPKLVIRSSTRF</sequence>
<evidence type="ECO:0000256" key="2">
    <source>
        <dbReference type="ARBA" id="ARBA00008873"/>
    </source>
</evidence>
<comment type="subcellular location">
    <subcellularLocation>
        <location evidence="1">Membrane</location>
        <topology evidence="1">Multi-pass membrane protein</topology>
    </subcellularLocation>
</comment>
<feature type="transmembrane region" description="Helical" evidence="9">
    <location>
        <begin position="81"/>
        <end position="103"/>
    </location>
</feature>
<dbReference type="InterPro" id="IPR002524">
    <property type="entry name" value="Cation_efflux"/>
</dbReference>
<evidence type="ECO:0000256" key="5">
    <source>
        <dbReference type="ARBA" id="ARBA00022833"/>
    </source>
</evidence>
<keyword evidence="4 9" id="KW-0812">Transmembrane</keyword>
<evidence type="ECO:0000259" key="11">
    <source>
        <dbReference type="Pfam" id="PF16916"/>
    </source>
</evidence>
<dbReference type="OrthoDB" id="29444at2759"/>
<dbReference type="InterPro" id="IPR058533">
    <property type="entry name" value="Cation_efflux_TM"/>
</dbReference>
<dbReference type="PANTHER" id="PTHR45820:SF3">
    <property type="entry name" value="CALCIUM_MANGANESE ANTIPORTER SLC30A10"/>
    <property type="match status" value="1"/>
</dbReference>
<feature type="transmembrane region" description="Helical" evidence="9">
    <location>
        <begin position="44"/>
        <end position="61"/>
    </location>
</feature>
<name>A0A6J0UTU2_9SAUR</name>
<dbReference type="Pfam" id="PF01545">
    <property type="entry name" value="Cation_efflux"/>
    <property type="match status" value="1"/>
</dbReference>
<reference evidence="13" key="2">
    <citation type="submission" date="2025-08" db="UniProtKB">
        <authorList>
            <consortium name="RefSeq"/>
        </authorList>
    </citation>
    <scope>IDENTIFICATION</scope>
</reference>
<feature type="region of interest" description="Disordered" evidence="8">
    <location>
        <begin position="193"/>
        <end position="214"/>
    </location>
</feature>
<dbReference type="InterPro" id="IPR027469">
    <property type="entry name" value="Cation_efflux_TMD_sf"/>
</dbReference>
<dbReference type="GeneID" id="110087068"/>
<feature type="domain" description="Cation efflux protein transmembrane" evidence="10">
    <location>
        <begin position="11"/>
        <end position="291"/>
    </location>
</feature>
<protein>
    <submittedName>
        <fullName evidence="13">Calcium/manganese antiporter SLC30A10</fullName>
    </submittedName>
</protein>
<dbReference type="SUPFAM" id="SSF161111">
    <property type="entry name" value="Cation efflux protein transmembrane domain-like"/>
    <property type="match status" value="1"/>
</dbReference>
<reference evidence="12" key="1">
    <citation type="submission" date="2025-05" db="UniProtKB">
        <authorList>
            <consortium name="RefSeq"/>
        </authorList>
    </citation>
    <scope>NUCLEOTIDE SEQUENCE [LARGE SCALE GENOMIC DNA]</scope>
</reference>
<keyword evidence="5" id="KW-0862">Zinc</keyword>
<evidence type="ECO:0000256" key="8">
    <source>
        <dbReference type="SAM" id="MobiDB-lite"/>
    </source>
</evidence>